<gene>
    <name evidence="4" type="ordered locus">Ilyop_0524</name>
</gene>
<sequence>MEWYRLRVAGVKDSLIRKFMKNFDNYEDILKLDGSQLERYYNLNSEEVKLIMGSCNLDSELEKEMDILEKNKIKIMSLHDSRYPIFLKNIASPPVFLYVKGKGEFCDKNIGVVGTRKMTAYGQTACERITMDLVDAGVTTVSGLALGIDGVCHRKTLEKNGNSIAVVGNGLDIVYPQENSKIWERMEREGTIISEFPLGTRPNHYNFPMRNRIIAGLSKGVVVVESMAKGGSLITAGLALEEGRDVFAVPGDVFSPSSEGCNDLIKKSEAKLIVSGMDILKEYGWDRGKESISQNAGVNLKGKEKIVFNILKKEMNLDELIMSTGIRAGELLAVLMELELKGLICGAPGGKYRRKVV</sequence>
<organism evidence="4 5">
    <name type="scientific">Ilyobacter polytropus (strain ATCC 51220 / DSM 2926 / LMG 16218 / CuHBu1)</name>
    <dbReference type="NCBI Taxonomy" id="572544"/>
    <lineage>
        <taxon>Bacteria</taxon>
        <taxon>Fusobacteriati</taxon>
        <taxon>Fusobacteriota</taxon>
        <taxon>Fusobacteriia</taxon>
        <taxon>Fusobacteriales</taxon>
        <taxon>Fusobacteriaceae</taxon>
        <taxon>Ilyobacter</taxon>
    </lineage>
</organism>
<dbReference type="eggNOG" id="COG0758">
    <property type="taxonomic scope" value="Bacteria"/>
</dbReference>
<evidence type="ECO:0000313" key="4">
    <source>
        <dbReference type="EMBL" id="ADO82312.1"/>
    </source>
</evidence>
<dbReference type="NCBIfam" id="TIGR00732">
    <property type="entry name" value="dprA"/>
    <property type="match status" value="1"/>
</dbReference>
<evidence type="ECO:0000256" key="1">
    <source>
        <dbReference type="ARBA" id="ARBA00006525"/>
    </source>
</evidence>
<feature type="domain" description="DprA winged helix" evidence="3">
    <location>
        <begin position="307"/>
        <end position="350"/>
    </location>
</feature>
<dbReference type="AlphaFoldDB" id="E3H622"/>
<dbReference type="InterPro" id="IPR057666">
    <property type="entry name" value="DrpA_SLOG"/>
</dbReference>
<dbReference type="InterPro" id="IPR003488">
    <property type="entry name" value="DprA"/>
</dbReference>
<dbReference type="HOGENOM" id="CLU_029601_0_3_0"/>
<evidence type="ECO:0000259" key="3">
    <source>
        <dbReference type="Pfam" id="PF17782"/>
    </source>
</evidence>
<comment type="similarity">
    <text evidence="1">Belongs to the DprA/Smf family.</text>
</comment>
<dbReference type="RefSeq" id="WP_013386982.1">
    <property type="nucleotide sequence ID" value="NC_014632.1"/>
</dbReference>
<dbReference type="KEGG" id="ipo:Ilyop_0524"/>
<dbReference type="Proteomes" id="UP000006875">
    <property type="component" value="Chromosome"/>
</dbReference>
<accession>E3H622</accession>
<name>E3H622_ILYPC</name>
<proteinExistence type="inferred from homology"/>
<dbReference type="InterPro" id="IPR041614">
    <property type="entry name" value="DprA_WH"/>
</dbReference>
<dbReference type="InterPro" id="IPR036388">
    <property type="entry name" value="WH-like_DNA-bd_sf"/>
</dbReference>
<dbReference type="OrthoDB" id="9785707at2"/>
<dbReference type="SUPFAM" id="SSF102405">
    <property type="entry name" value="MCP/YpsA-like"/>
    <property type="match status" value="1"/>
</dbReference>
<dbReference type="Pfam" id="PF17782">
    <property type="entry name" value="WHD_DprA"/>
    <property type="match status" value="1"/>
</dbReference>
<dbReference type="STRING" id="572544.Ilyop_0524"/>
<feature type="domain" description="Smf/DprA SLOG" evidence="2">
    <location>
        <begin position="75"/>
        <end position="283"/>
    </location>
</feature>
<reference evidence="4 5" key="1">
    <citation type="journal article" date="2010" name="Stand. Genomic Sci.">
        <title>Complete genome sequence of Ilyobacter polytropus type strain (CuHbu1).</title>
        <authorList>
            <person name="Sikorski J."/>
            <person name="Chertkov O."/>
            <person name="Lapidus A."/>
            <person name="Nolan M."/>
            <person name="Lucas S."/>
            <person name="Del Rio T.G."/>
            <person name="Tice H."/>
            <person name="Cheng J.F."/>
            <person name="Tapia R."/>
            <person name="Han C."/>
            <person name="Goodwin L."/>
            <person name="Pitluck S."/>
            <person name="Liolios K."/>
            <person name="Ivanova N."/>
            <person name="Mavromatis K."/>
            <person name="Mikhailova N."/>
            <person name="Pati A."/>
            <person name="Chen A."/>
            <person name="Palaniappan K."/>
            <person name="Land M."/>
            <person name="Hauser L."/>
            <person name="Chang Y.J."/>
            <person name="Jeffries C.D."/>
            <person name="Brambilla E."/>
            <person name="Yasawong M."/>
            <person name="Rohde M."/>
            <person name="Pukall R."/>
            <person name="Spring S."/>
            <person name="Goker M."/>
            <person name="Woyke T."/>
            <person name="Bristow J."/>
            <person name="Eisen J.A."/>
            <person name="Markowitz V."/>
            <person name="Hugenholtz P."/>
            <person name="Kyrpides N.C."/>
            <person name="Klenk H.P."/>
        </authorList>
    </citation>
    <scope>NUCLEOTIDE SEQUENCE [LARGE SCALE GENOMIC DNA]</scope>
    <source>
        <strain evidence="5">ATCC 51220 / DSM 2926 / LMG 16218 / CuHBu1</strain>
    </source>
</reference>
<dbReference type="Gene3D" id="3.40.50.450">
    <property type="match status" value="1"/>
</dbReference>
<evidence type="ECO:0000313" key="5">
    <source>
        <dbReference type="Proteomes" id="UP000006875"/>
    </source>
</evidence>
<keyword evidence="5" id="KW-1185">Reference proteome</keyword>
<dbReference type="EMBL" id="CP002281">
    <property type="protein sequence ID" value="ADO82312.1"/>
    <property type="molecule type" value="Genomic_DNA"/>
</dbReference>
<dbReference type="GO" id="GO:0009294">
    <property type="term" value="P:DNA-mediated transformation"/>
    <property type="evidence" value="ECO:0007669"/>
    <property type="project" value="InterPro"/>
</dbReference>
<dbReference type="PANTHER" id="PTHR43022:SF1">
    <property type="entry name" value="PROTEIN SMF"/>
    <property type="match status" value="1"/>
</dbReference>
<dbReference type="Gene3D" id="1.10.10.10">
    <property type="entry name" value="Winged helix-like DNA-binding domain superfamily/Winged helix DNA-binding domain"/>
    <property type="match status" value="1"/>
</dbReference>
<evidence type="ECO:0000259" key="2">
    <source>
        <dbReference type="Pfam" id="PF02481"/>
    </source>
</evidence>
<dbReference type="Pfam" id="PF02481">
    <property type="entry name" value="DNA_processg_A"/>
    <property type="match status" value="1"/>
</dbReference>
<protein>
    <submittedName>
        <fullName evidence="4">DNA protecting protein DprA</fullName>
    </submittedName>
</protein>
<dbReference type="PANTHER" id="PTHR43022">
    <property type="entry name" value="PROTEIN SMF"/>
    <property type="match status" value="1"/>
</dbReference>